<dbReference type="GO" id="GO:0020037">
    <property type="term" value="F:heme binding"/>
    <property type="evidence" value="ECO:0007669"/>
    <property type="project" value="InterPro"/>
</dbReference>
<dbReference type="PRINTS" id="PR00463">
    <property type="entry name" value="EP450I"/>
</dbReference>
<proteinExistence type="inferred from homology"/>
<dbReference type="InterPro" id="IPR050121">
    <property type="entry name" value="Cytochrome_P450_monoxygenase"/>
</dbReference>
<gene>
    <name evidence="11" type="ORF">TASIC1_0010038900</name>
</gene>
<feature type="transmembrane region" description="Helical" evidence="10">
    <location>
        <begin position="20"/>
        <end position="44"/>
    </location>
</feature>
<dbReference type="GO" id="GO:0004497">
    <property type="term" value="F:monooxygenase activity"/>
    <property type="evidence" value="ECO:0007669"/>
    <property type="project" value="UniProtKB-KW"/>
</dbReference>
<dbReference type="Pfam" id="PF00067">
    <property type="entry name" value="p450"/>
    <property type="match status" value="1"/>
</dbReference>
<comment type="similarity">
    <text evidence="2 9">Belongs to the cytochrome P450 family.</text>
</comment>
<comment type="caution">
    <text evidence="11">The sequence shown here is derived from an EMBL/GenBank/DDBJ whole genome shotgun (WGS) entry which is preliminary data.</text>
</comment>
<feature type="binding site" description="axial binding residue" evidence="8">
    <location>
        <position position="453"/>
    </location>
    <ligand>
        <name>heme</name>
        <dbReference type="ChEBI" id="CHEBI:30413"/>
    </ligand>
    <ligandPart>
        <name>Fe</name>
        <dbReference type="ChEBI" id="CHEBI:18248"/>
    </ligandPart>
</feature>
<dbReference type="PROSITE" id="PS00086">
    <property type="entry name" value="CYTOCHROME_P450"/>
    <property type="match status" value="1"/>
</dbReference>
<dbReference type="GO" id="GO:0016705">
    <property type="term" value="F:oxidoreductase activity, acting on paired donors, with incorporation or reduction of molecular oxygen"/>
    <property type="evidence" value="ECO:0007669"/>
    <property type="project" value="InterPro"/>
</dbReference>
<evidence type="ECO:0000256" key="2">
    <source>
        <dbReference type="ARBA" id="ARBA00010617"/>
    </source>
</evidence>
<name>A0A6V8R6F0_TRIAP</name>
<evidence type="ECO:0000313" key="11">
    <source>
        <dbReference type="EMBL" id="GFP58578.1"/>
    </source>
</evidence>
<reference evidence="11 12" key="1">
    <citation type="submission" date="2020-07" db="EMBL/GenBank/DDBJ databases">
        <title>Trichoderma asperellum IC-1 whole genome shotgun sequence.</title>
        <authorList>
            <person name="Kanamasa S."/>
            <person name="Takahashi H."/>
        </authorList>
    </citation>
    <scope>NUCLEOTIDE SEQUENCE [LARGE SCALE GENOMIC DNA]</scope>
    <source>
        <strain evidence="11 12">IC-1</strain>
    </source>
</reference>
<keyword evidence="10" id="KW-1133">Transmembrane helix</keyword>
<organism evidence="11 12">
    <name type="scientific">Trichoderma asperellum</name>
    <name type="common">Filamentous fungus</name>
    <dbReference type="NCBI Taxonomy" id="101201"/>
    <lineage>
        <taxon>Eukaryota</taxon>
        <taxon>Fungi</taxon>
        <taxon>Dikarya</taxon>
        <taxon>Ascomycota</taxon>
        <taxon>Pezizomycotina</taxon>
        <taxon>Sordariomycetes</taxon>
        <taxon>Hypocreomycetidae</taxon>
        <taxon>Hypocreales</taxon>
        <taxon>Hypocreaceae</taxon>
        <taxon>Trichoderma</taxon>
    </lineage>
</organism>
<keyword evidence="7 9" id="KW-0503">Monooxygenase</keyword>
<dbReference type="CDD" id="cd11058">
    <property type="entry name" value="CYP60B-like"/>
    <property type="match status" value="1"/>
</dbReference>
<evidence type="ECO:0000256" key="9">
    <source>
        <dbReference type="RuleBase" id="RU000461"/>
    </source>
</evidence>
<evidence type="ECO:0000256" key="1">
    <source>
        <dbReference type="ARBA" id="ARBA00001971"/>
    </source>
</evidence>
<keyword evidence="5 9" id="KW-0560">Oxidoreductase</keyword>
<dbReference type="GO" id="GO:0005506">
    <property type="term" value="F:iron ion binding"/>
    <property type="evidence" value="ECO:0007669"/>
    <property type="project" value="InterPro"/>
</dbReference>
<evidence type="ECO:0000313" key="12">
    <source>
        <dbReference type="Proteomes" id="UP000517252"/>
    </source>
</evidence>
<dbReference type="Gene3D" id="1.10.630.10">
    <property type="entry name" value="Cytochrome P450"/>
    <property type="match status" value="1"/>
</dbReference>
<evidence type="ECO:0000256" key="6">
    <source>
        <dbReference type="ARBA" id="ARBA00023004"/>
    </source>
</evidence>
<dbReference type="InterPro" id="IPR001128">
    <property type="entry name" value="Cyt_P450"/>
</dbReference>
<dbReference type="InterPro" id="IPR017972">
    <property type="entry name" value="Cyt_P450_CS"/>
</dbReference>
<evidence type="ECO:0000256" key="3">
    <source>
        <dbReference type="ARBA" id="ARBA00022617"/>
    </source>
</evidence>
<dbReference type="EMBL" id="BLZH01000010">
    <property type="protein sequence ID" value="GFP58578.1"/>
    <property type="molecule type" value="Genomic_DNA"/>
</dbReference>
<keyword evidence="10" id="KW-0812">Transmembrane</keyword>
<dbReference type="PANTHER" id="PTHR24305">
    <property type="entry name" value="CYTOCHROME P450"/>
    <property type="match status" value="1"/>
</dbReference>
<dbReference type="PANTHER" id="PTHR24305:SF230">
    <property type="entry name" value="P450, PUTATIVE (EUROFUNG)-RELATED"/>
    <property type="match status" value="1"/>
</dbReference>
<dbReference type="PRINTS" id="PR00385">
    <property type="entry name" value="P450"/>
</dbReference>
<evidence type="ECO:0000256" key="7">
    <source>
        <dbReference type="ARBA" id="ARBA00023033"/>
    </source>
</evidence>
<evidence type="ECO:0000256" key="4">
    <source>
        <dbReference type="ARBA" id="ARBA00022723"/>
    </source>
</evidence>
<sequence>MGILIDHGGFNSVSLSQLAWGLPLAALALGLGYTAWLCIYNLYFHPLRRFPGPKFSAMSFIPYSLILTGGDGHHKVLDLHLKYGPIVRVAPNFLLFSHPDAVNDIRGHRKFGQPEHGKDPIRRMPNVHNIIGANREDHTRYRRSLAHGFSHQAMLDQEPIIGAYVDQLMDRLKRDCGNGTQQIDMVRWFNFTTFDIIGDLSFGESFDCLNNSNYHPWVQLIFQSIKNLVFMAAIRYFQLSPKFITTFLNKFALPSDVAGRFAENFRLSAMKVQKRLDSGSDRPDFMASMTAKRNGSALSFEELTSNAVILIIAGSETTATALSAAAYYLGLYPEIQAKLAQEVRSNFNKPEEITITSVQHLSYMLAVLDESMRVFPPVPGGLPRYTAKGGGMIAGEFVPENTHVDVWQWPLYHNPNYWTQVEDFIPERWLGDPKFKDDKRDGFQPFSAGPRNCIGKNLAYAEMRLILARVILEYDITLAEGTKGWDKRSKSYTLWEKGAVNVYLTPRKVE</sequence>
<protein>
    <submittedName>
        <fullName evidence="11">Trichothecene C-15 hydroxylase</fullName>
    </submittedName>
</protein>
<dbReference type="OrthoDB" id="1470350at2759"/>
<keyword evidence="10" id="KW-0472">Membrane</keyword>
<keyword evidence="4 8" id="KW-0479">Metal-binding</keyword>
<dbReference type="SUPFAM" id="SSF48264">
    <property type="entry name" value="Cytochrome P450"/>
    <property type="match status" value="1"/>
</dbReference>
<dbReference type="InterPro" id="IPR002401">
    <property type="entry name" value="Cyt_P450_E_grp-I"/>
</dbReference>
<evidence type="ECO:0000256" key="8">
    <source>
        <dbReference type="PIRSR" id="PIRSR602401-1"/>
    </source>
</evidence>
<dbReference type="AlphaFoldDB" id="A0A6V8R6F0"/>
<keyword evidence="3 8" id="KW-0349">Heme</keyword>
<dbReference type="Proteomes" id="UP000517252">
    <property type="component" value="Unassembled WGS sequence"/>
</dbReference>
<keyword evidence="6 8" id="KW-0408">Iron</keyword>
<evidence type="ECO:0000256" key="10">
    <source>
        <dbReference type="SAM" id="Phobius"/>
    </source>
</evidence>
<comment type="cofactor">
    <cofactor evidence="1 8">
        <name>heme</name>
        <dbReference type="ChEBI" id="CHEBI:30413"/>
    </cofactor>
</comment>
<dbReference type="InterPro" id="IPR036396">
    <property type="entry name" value="Cyt_P450_sf"/>
</dbReference>
<accession>A0A6V8R6F0</accession>
<evidence type="ECO:0000256" key="5">
    <source>
        <dbReference type="ARBA" id="ARBA00023002"/>
    </source>
</evidence>